<keyword evidence="3" id="KW-1185">Reference proteome</keyword>
<name>A3V9V6_9RHOB</name>
<evidence type="ECO:0000256" key="1">
    <source>
        <dbReference type="SAM" id="MobiDB-lite"/>
    </source>
</evidence>
<protein>
    <submittedName>
        <fullName evidence="2">Tyrosine recombinase</fullName>
    </submittedName>
</protein>
<dbReference type="Proteomes" id="UP000002931">
    <property type="component" value="Unassembled WGS sequence"/>
</dbReference>
<feature type="region of interest" description="Disordered" evidence="1">
    <location>
        <begin position="26"/>
        <end position="84"/>
    </location>
</feature>
<comment type="caution">
    <text evidence="2">The sequence shown here is derived from an EMBL/GenBank/DDBJ whole genome shotgun (WGS) entry which is preliminary data.</text>
</comment>
<dbReference type="AlphaFoldDB" id="A3V9V6"/>
<evidence type="ECO:0000313" key="2">
    <source>
        <dbReference type="EMBL" id="EAQ14697.1"/>
    </source>
</evidence>
<proteinExistence type="predicted"/>
<reference evidence="2 3" key="1">
    <citation type="journal article" date="2010" name="J. Bacteriol.">
        <title>Genome sequences of Pelagibaca bermudensis HTCC2601T and Maritimibacter alkaliphilus HTCC2654T, the type strains of two marine Roseobacter genera.</title>
        <authorList>
            <person name="Thrash J.C."/>
            <person name="Cho J.C."/>
            <person name="Ferriera S."/>
            <person name="Johnson J."/>
            <person name="Vergin K.L."/>
            <person name="Giovannoni S.J."/>
        </authorList>
    </citation>
    <scope>NUCLEOTIDE SEQUENCE [LARGE SCALE GENOMIC DNA]</scope>
    <source>
        <strain evidence="2 3">HTCC2654</strain>
    </source>
</reference>
<dbReference type="EMBL" id="AAMT01000001">
    <property type="protein sequence ID" value="EAQ14697.1"/>
    <property type="molecule type" value="Genomic_DNA"/>
</dbReference>
<organism evidence="2 3">
    <name type="scientific">Maritimibacter alkaliphilus HTCC2654</name>
    <dbReference type="NCBI Taxonomy" id="314271"/>
    <lineage>
        <taxon>Bacteria</taxon>
        <taxon>Pseudomonadati</taxon>
        <taxon>Pseudomonadota</taxon>
        <taxon>Alphaproteobacteria</taxon>
        <taxon>Rhodobacterales</taxon>
        <taxon>Roseobacteraceae</taxon>
        <taxon>Maritimibacter</taxon>
    </lineage>
</organism>
<evidence type="ECO:0000313" key="3">
    <source>
        <dbReference type="Proteomes" id="UP000002931"/>
    </source>
</evidence>
<accession>A3V9V6</accession>
<dbReference type="STRING" id="314271.RB2654_18978"/>
<dbReference type="HOGENOM" id="CLU_2343390_0_0_5"/>
<feature type="compositionally biased region" description="Pro residues" evidence="1">
    <location>
        <begin position="67"/>
        <end position="81"/>
    </location>
</feature>
<sequence>MLAGKALNAITTIAAEGKAGNFTDAMEKTARGAAPDAGGPVTSASGPGASVQGRAGTAELQPLNGAPLPPPPAVSQQPIPPTVDGIHQLYATMRELR</sequence>
<gene>
    <name evidence="2" type="ORF">RB2654_18978</name>
</gene>